<proteinExistence type="predicted"/>
<keyword evidence="1" id="KW-1133">Transmembrane helix</keyword>
<dbReference type="AlphaFoldDB" id="A0A7C3VNA6"/>
<gene>
    <name evidence="2" type="ORF">ENR15_15585</name>
</gene>
<feature type="transmembrane region" description="Helical" evidence="1">
    <location>
        <begin position="26"/>
        <end position="45"/>
    </location>
</feature>
<comment type="caution">
    <text evidence="2">The sequence shown here is derived from an EMBL/GenBank/DDBJ whole genome shotgun (WGS) entry which is preliminary data.</text>
</comment>
<reference evidence="2" key="1">
    <citation type="journal article" date="2020" name="mSystems">
        <title>Genome- and Community-Level Interaction Insights into Carbon Utilization and Element Cycling Functions of Hydrothermarchaeota in Hydrothermal Sediment.</title>
        <authorList>
            <person name="Zhou Z."/>
            <person name="Liu Y."/>
            <person name="Xu W."/>
            <person name="Pan J."/>
            <person name="Luo Z.H."/>
            <person name="Li M."/>
        </authorList>
    </citation>
    <scope>NUCLEOTIDE SEQUENCE [LARGE SCALE GENOMIC DNA]</scope>
    <source>
        <strain evidence="2">SpSt-374</strain>
    </source>
</reference>
<evidence type="ECO:0000256" key="1">
    <source>
        <dbReference type="SAM" id="Phobius"/>
    </source>
</evidence>
<name>A0A7C3VNA6_9CYAN</name>
<evidence type="ECO:0000313" key="2">
    <source>
        <dbReference type="EMBL" id="HGG02018.1"/>
    </source>
</evidence>
<protein>
    <submittedName>
        <fullName evidence="2">Uncharacterized protein</fullName>
    </submittedName>
</protein>
<keyword evidence="1" id="KW-0812">Transmembrane</keyword>
<accession>A0A7C3VNA6</accession>
<organism evidence="2">
    <name type="scientific">Planktothricoides sp. SpSt-374</name>
    <dbReference type="NCBI Taxonomy" id="2282167"/>
    <lineage>
        <taxon>Bacteria</taxon>
        <taxon>Bacillati</taxon>
        <taxon>Cyanobacteriota</taxon>
        <taxon>Cyanophyceae</taxon>
        <taxon>Oscillatoriophycideae</taxon>
        <taxon>Oscillatoriales</taxon>
        <taxon>Oscillatoriaceae</taxon>
        <taxon>Planktothricoides</taxon>
    </lineage>
</organism>
<keyword evidence="1" id="KW-0472">Membrane</keyword>
<sequence length="205" mass="22446">MLRKLLPSNSDAQPLTVGRKQALAKVLAVPGCLLVAAMSAVQIIIGGGGHLQPPPALAVRIPPTVAGFWQGERPIQEANQRFPDGIYLYGTAPQPAEIGNSYMVFELDQDKTVGAFYQPYSEFACFYGRVEADRLALNVVEPQEPDRPYAYSLRFETEAVASSADGPETAKLNLEGFYQLPEVSDNDQSILSVCKEYHQEKIQGE</sequence>
<dbReference type="EMBL" id="DSPX01000158">
    <property type="protein sequence ID" value="HGG02018.1"/>
    <property type="molecule type" value="Genomic_DNA"/>
</dbReference>